<gene>
    <name evidence="1" type="ORF">EYF80_047117</name>
</gene>
<evidence type="ECO:0000313" key="1">
    <source>
        <dbReference type="EMBL" id="TNN42687.1"/>
    </source>
</evidence>
<protein>
    <submittedName>
        <fullName evidence="1">Uncharacterized protein</fullName>
    </submittedName>
</protein>
<dbReference type="AlphaFoldDB" id="A0A4Z2FN71"/>
<dbReference type="Proteomes" id="UP000314294">
    <property type="component" value="Unassembled WGS sequence"/>
</dbReference>
<evidence type="ECO:0000313" key="2">
    <source>
        <dbReference type="Proteomes" id="UP000314294"/>
    </source>
</evidence>
<comment type="caution">
    <text evidence="1">The sequence shown here is derived from an EMBL/GenBank/DDBJ whole genome shotgun (WGS) entry which is preliminary data.</text>
</comment>
<proteinExistence type="predicted"/>
<keyword evidence="2" id="KW-1185">Reference proteome</keyword>
<organism evidence="1 2">
    <name type="scientific">Liparis tanakae</name>
    <name type="common">Tanaka's snailfish</name>
    <dbReference type="NCBI Taxonomy" id="230148"/>
    <lineage>
        <taxon>Eukaryota</taxon>
        <taxon>Metazoa</taxon>
        <taxon>Chordata</taxon>
        <taxon>Craniata</taxon>
        <taxon>Vertebrata</taxon>
        <taxon>Euteleostomi</taxon>
        <taxon>Actinopterygii</taxon>
        <taxon>Neopterygii</taxon>
        <taxon>Teleostei</taxon>
        <taxon>Neoteleostei</taxon>
        <taxon>Acanthomorphata</taxon>
        <taxon>Eupercaria</taxon>
        <taxon>Perciformes</taxon>
        <taxon>Cottioidei</taxon>
        <taxon>Cottales</taxon>
        <taxon>Liparidae</taxon>
        <taxon>Liparis</taxon>
    </lineage>
</organism>
<dbReference type="EMBL" id="SRLO01001019">
    <property type="protein sequence ID" value="TNN42687.1"/>
    <property type="molecule type" value="Genomic_DNA"/>
</dbReference>
<reference evidence="1 2" key="1">
    <citation type="submission" date="2019-03" db="EMBL/GenBank/DDBJ databases">
        <title>First draft genome of Liparis tanakae, snailfish: a comprehensive survey of snailfish specific genes.</title>
        <authorList>
            <person name="Kim W."/>
            <person name="Song I."/>
            <person name="Jeong J.-H."/>
            <person name="Kim D."/>
            <person name="Kim S."/>
            <person name="Ryu S."/>
            <person name="Song J.Y."/>
            <person name="Lee S.K."/>
        </authorList>
    </citation>
    <scope>NUCLEOTIDE SEQUENCE [LARGE SCALE GENOMIC DNA]</scope>
    <source>
        <tissue evidence="1">Muscle</tissue>
    </source>
</reference>
<accession>A0A4Z2FN71</accession>
<name>A0A4Z2FN71_9TELE</name>
<sequence length="91" mass="9980">MSKQLLPEAHAEEYVKIQEITATPARDVEDLPVGFRSARGPDLVSGRRAELAVLYALKKTLATPSSAIRCSHSGAAIRRPENYARSKNVTF</sequence>